<protein>
    <submittedName>
        <fullName evidence="1">Arginase</fullName>
    </submittedName>
</protein>
<sequence length="33" mass="3636">MDINIIGVPTFYGCYKLGPQLGPDKLRQKGIIS</sequence>
<accession>A0A0C7P6A3</accession>
<evidence type="ECO:0000313" key="2">
    <source>
        <dbReference type="Proteomes" id="UP000049127"/>
    </source>
</evidence>
<evidence type="ECO:0000313" key="1">
    <source>
        <dbReference type="EMBL" id="CEQ02238.1"/>
    </source>
</evidence>
<dbReference type="EMBL" id="CEKZ01000003">
    <property type="protein sequence ID" value="CEQ02238.1"/>
    <property type="molecule type" value="Genomic_DNA"/>
</dbReference>
<name>A0A0C7P6A3_PARSO</name>
<dbReference type="Proteomes" id="UP000049127">
    <property type="component" value="Unassembled WGS sequence"/>
</dbReference>
<gene>
    <name evidence="1" type="ORF">R28058_00451</name>
</gene>
<organism evidence="1 2">
    <name type="scientific">Paraclostridium sordellii</name>
    <name type="common">Clostridium sordellii</name>
    <dbReference type="NCBI Taxonomy" id="1505"/>
    <lineage>
        <taxon>Bacteria</taxon>
        <taxon>Bacillati</taxon>
        <taxon>Bacillota</taxon>
        <taxon>Clostridia</taxon>
        <taxon>Peptostreptococcales</taxon>
        <taxon>Peptostreptococcaceae</taxon>
        <taxon>Paraclostridium</taxon>
    </lineage>
</organism>
<dbReference type="AlphaFoldDB" id="A0A0C7P6A3"/>
<proteinExistence type="predicted"/>
<reference evidence="1 2" key="1">
    <citation type="submission" date="2015-01" db="EMBL/GenBank/DDBJ databases">
        <authorList>
            <person name="Aslett A.Martin."/>
            <person name="De Silva Nishadi"/>
        </authorList>
    </citation>
    <scope>NUCLEOTIDE SEQUENCE [LARGE SCALE GENOMIC DNA]</scope>
    <source>
        <strain evidence="1 2">R28058</strain>
    </source>
</reference>